<dbReference type="EMBL" id="BDIP01002574">
    <property type="protein sequence ID" value="GIQ86503.1"/>
    <property type="molecule type" value="Genomic_DNA"/>
</dbReference>
<dbReference type="PANTHER" id="PTHR11977">
    <property type="entry name" value="VILLIN"/>
    <property type="match status" value="1"/>
</dbReference>
<gene>
    <name evidence="3" type="ORF">KIPB_008372</name>
</gene>
<dbReference type="InterPro" id="IPR007123">
    <property type="entry name" value="Gelsolin-like_dom"/>
</dbReference>
<dbReference type="GO" id="GO:0051015">
    <property type="term" value="F:actin filament binding"/>
    <property type="evidence" value="ECO:0007669"/>
    <property type="project" value="InterPro"/>
</dbReference>
<dbReference type="Gene3D" id="3.40.20.10">
    <property type="entry name" value="Severin"/>
    <property type="match status" value="3"/>
</dbReference>
<dbReference type="SUPFAM" id="SSF55753">
    <property type="entry name" value="Actin depolymerizing proteins"/>
    <property type="match status" value="3"/>
</dbReference>
<organism evidence="3 4">
    <name type="scientific">Kipferlia bialata</name>
    <dbReference type="NCBI Taxonomy" id="797122"/>
    <lineage>
        <taxon>Eukaryota</taxon>
        <taxon>Metamonada</taxon>
        <taxon>Carpediemonas-like organisms</taxon>
        <taxon>Kipferlia</taxon>
    </lineage>
</organism>
<dbReference type="InterPro" id="IPR007122">
    <property type="entry name" value="Villin/Gelsolin"/>
</dbReference>
<keyword evidence="4" id="KW-1185">Reference proteome</keyword>
<evidence type="ECO:0000313" key="4">
    <source>
        <dbReference type="Proteomes" id="UP000265618"/>
    </source>
</evidence>
<feature type="domain" description="Gelsolin-like" evidence="2">
    <location>
        <begin position="37"/>
        <end position="115"/>
    </location>
</feature>
<feature type="domain" description="Gelsolin-like" evidence="2">
    <location>
        <begin position="161"/>
        <end position="224"/>
    </location>
</feature>
<dbReference type="Proteomes" id="UP000265618">
    <property type="component" value="Unassembled WGS sequence"/>
</dbReference>
<evidence type="ECO:0000256" key="1">
    <source>
        <dbReference type="ARBA" id="ARBA00022737"/>
    </source>
</evidence>
<dbReference type="OrthoDB" id="6375767at2759"/>
<evidence type="ECO:0000259" key="2">
    <source>
        <dbReference type="Pfam" id="PF00626"/>
    </source>
</evidence>
<dbReference type="PANTHER" id="PTHR11977:SF51">
    <property type="entry name" value="PROTEIN FLIGHTLESS-1 HOMOLOG"/>
    <property type="match status" value="1"/>
</dbReference>
<evidence type="ECO:0000313" key="3">
    <source>
        <dbReference type="EMBL" id="GIQ86503.1"/>
    </source>
</evidence>
<reference evidence="3 4" key="1">
    <citation type="journal article" date="2018" name="PLoS ONE">
        <title>The draft genome of Kipferlia bialata reveals reductive genome evolution in fornicate parasites.</title>
        <authorList>
            <person name="Tanifuji G."/>
            <person name="Takabayashi S."/>
            <person name="Kume K."/>
            <person name="Takagi M."/>
            <person name="Nakayama T."/>
            <person name="Kamikawa R."/>
            <person name="Inagaki Y."/>
            <person name="Hashimoto T."/>
        </authorList>
    </citation>
    <scope>NUCLEOTIDE SEQUENCE [LARGE SCALE GENOMIC DNA]</scope>
    <source>
        <strain evidence="3">NY0173</strain>
    </source>
</reference>
<comment type="caution">
    <text evidence="3">The sequence shown here is derived from an EMBL/GenBank/DDBJ whole genome shotgun (WGS) entry which is preliminary data.</text>
</comment>
<dbReference type="InterPro" id="IPR029006">
    <property type="entry name" value="ADF-H/Gelsolin-like_dom_sf"/>
</dbReference>
<name>A0A9K3GKP7_9EUKA</name>
<dbReference type="AlphaFoldDB" id="A0A9K3GKP7"/>
<protein>
    <submittedName>
        <fullName evidence="3">Villin/Gelsolin</fullName>
    </submittedName>
</protein>
<dbReference type="SMART" id="SM00262">
    <property type="entry name" value="GEL"/>
    <property type="match status" value="3"/>
</dbReference>
<dbReference type="PRINTS" id="PR00597">
    <property type="entry name" value="GELSOLIN"/>
</dbReference>
<dbReference type="Pfam" id="PF00626">
    <property type="entry name" value="Gelsolin"/>
    <property type="match status" value="2"/>
</dbReference>
<sequence>MTTESVHHTTFDHSGLSVGIEVWRIENFTPVRVESVSLDAKSITLHSGDSYIVMHTYKPNAFTTTLRHNIFYWLGVDSTTDERGVAAVCAVELDDYHGGEPVQYREIEGHEGKQFVGLFPEGITYLGGGVDSGFNKVGPADVKAYQVKAHPRYRDLAPVIVRVAASASALNHGDSFVVDTGKTCYVWHGKDALRREKYTATLFASTLGHTKLVVDDGDESEEFWAALGGGDGSDVQPGHDETADQEFLSQTKPTGALFDFEGESAPGPLGLESLSQDKAYVFVSGLDCFVWTGRDVPVTQRKRLGVAVEQYLASVDAPLDTCVQYVKGGHETPDFETVFVGGAKVEVSAFRC</sequence>
<accession>A0A9K3GKP7</accession>
<proteinExistence type="predicted"/>
<keyword evidence="1" id="KW-0677">Repeat</keyword>